<sequence length="117" mass="12406">MRKEPLGLGERGIGVTSLLSKPACIHRQLSAYISLFRCCHGRRLATASSVSSGKIEHAWHGIVAWIDVGDGRCTYIVHALGSSSSSRSERGEKLGDMPGSLYATRVAASQASRAPPG</sequence>
<proteinExistence type="predicted"/>
<protein>
    <submittedName>
        <fullName evidence="1">Uncharacterized protein</fullName>
    </submittedName>
</protein>
<reference evidence="1" key="1">
    <citation type="submission" date="2018-04" db="EMBL/GenBank/DDBJ databases">
        <title>WGS assembly of Panicum hallii.</title>
        <authorList>
            <person name="Lovell J."/>
            <person name="Jenkins J."/>
            <person name="Lowry D."/>
            <person name="Mamidi S."/>
            <person name="Sreedasyam A."/>
            <person name="Weng X."/>
            <person name="Barry K."/>
            <person name="Bonette J."/>
            <person name="Campitelli B."/>
            <person name="Daum C."/>
            <person name="Gordon S."/>
            <person name="Gould B."/>
            <person name="Lipzen A."/>
            <person name="Macqueen A."/>
            <person name="Palacio-Mejia J."/>
            <person name="Plott C."/>
            <person name="Shakirov E."/>
            <person name="Shu S."/>
            <person name="Yoshinaga Y."/>
            <person name="Zane M."/>
            <person name="Rokhsar D."/>
            <person name="Grimwood J."/>
            <person name="Schmutz J."/>
            <person name="Juenger T."/>
        </authorList>
    </citation>
    <scope>NUCLEOTIDE SEQUENCE [LARGE SCALE GENOMIC DNA]</scope>
    <source>
        <strain evidence="1">FIL2</strain>
    </source>
</reference>
<gene>
    <name evidence="1" type="ORF">PAHAL_9G062700</name>
</gene>
<accession>A0A2T8I0C2</accession>
<dbReference type="Gramene" id="PVH31123">
    <property type="protein sequence ID" value="PVH31123"/>
    <property type="gene ID" value="PAHAL_9G062700"/>
</dbReference>
<organism evidence="1">
    <name type="scientific">Panicum hallii</name>
    <dbReference type="NCBI Taxonomy" id="206008"/>
    <lineage>
        <taxon>Eukaryota</taxon>
        <taxon>Viridiplantae</taxon>
        <taxon>Streptophyta</taxon>
        <taxon>Embryophyta</taxon>
        <taxon>Tracheophyta</taxon>
        <taxon>Spermatophyta</taxon>
        <taxon>Magnoliopsida</taxon>
        <taxon>Liliopsida</taxon>
        <taxon>Poales</taxon>
        <taxon>Poaceae</taxon>
        <taxon>PACMAD clade</taxon>
        <taxon>Panicoideae</taxon>
        <taxon>Panicodae</taxon>
        <taxon>Paniceae</taxon>
        <taxon>Panicinae</taxon>
        <taxon>Panicum</taxon>
        <taxon>Panicum sect. Panicum</taxon>
    </lineage>
</organism>
<dbReference type="EMBL" id="CM008054">
    <property type="protein sequence ID" value="PVH31123.1"/>
    <property type="molecule type" value="Genomic_DNA"/>
</dbReference>
<evidence type="ECO:0000313" key="1">
    <source>
        <dbReference type="EMBL" id="PVH31123.1"/>
    </source>
</evidence>
<name>A0A2T8I0C2_9POAL</name>
<dbReference type="AlphaFoldDB" id="A0A2T8I0C2"/>
<dbReference type="Proteomes" id="UP000243499">
    <property type="component" value="Chromosome 9"/>
</dbReference>